<reference evidence="4" key="1">
    <citation type="submission" date="2015-07" db="EMBL/GenBank/DDBJ databases">
        <title>Nocardia seriolae U-1 whole genome shotgun sequence.</title>
        <authorList>
            <person name="Imajoh M."/>
            <person name="Fukumoto Y."/>
            <person name="Sukeda M."/>
            <person name="Yamane J."/>
            <person name="Yamasaki K."/>
            <person name="Shimizu M."/>
            <person name="Ohnishi K."/>
            <person name="Oshima S."/>
        </authorList>
    </citation>
    <scope>NUCLEOTIDE SEQUENCE [LARGE SCALE GENOMIC DNA]</scope>
    <source>
        <strain evidence="4">U-1</strain>
    </source>
</reference>
<dbReference type="InterPro" id="IPR021373">
    <property type="entry name" value="DUF2993"/>
</dbReference>
<dbReference type="EMBL" id="CP017839">
    <property type="protein sequence ID" value="APA95468.1"/>
    <property type="molecule type" value="Genomic_DNA"/>
</dbReference>
<dbReference type="RefSeq" id="WP_033087915.1">
    <property type="nucleotide sequence ID" value="NZ_AP017900.1"/>
</dbReference>
<organism evidence="3 4">
    <name type="scientific">Nocardia seriolae</name>
    <dbReference type="NCBI Taxonomy" id="37332"/>
    <lineage>
        <taxon>Bacteria</taxon>
        <taxon>Bacillati</taxon>
        <taxon>Actinomycetota</taxon>
        <taxon>Actinomycetes</taxon>
        <taxon>Mycobacteriales</taxon>
        <taxon>Nocardiaceae</taxon>
        <taxon>Nocardia</taxon>
    </lineage>
</organism>
<sequence length="299" mass="32190">MRFRRLIIGLLCLAGLAVLLDFGVAAYSEYRVSRLLRTGSNLSADPAITFHESLRHPFALQALDGEYVGMDMRARAMRPDIPGQVTVEADLQGVRLSMRNLIDGHVGKVPVDEVRGRVRFEPTELGRLFQIPDLQVHGSDSDLTDGSGGSGGAGTTLPGSVTSIILQGTVPIGPDAEAAALQDPRGDSRDKTAKKANTVEVHVLAELRLDGDQIRITATAISGRDLQSDTDPLPTPGQQRIVIPEQDRPAVLAHFTRTIDIENMPFGIVPTKVEPSGGQIVVSGIGRNVTVDLDRLQQR</sequence>
<evidence type="ECO:0000313" key="5">
    <source>
        <dbReference type="Proteomes" id="UP000180166"/>
    </source>
</evidence>
<dbReference type="GeneID" id="93370716"/>
<evidence type="ECO:0000313" key="4">
    <source>
        <dbReference type="Proteomes" id="UP000037179"/>
    </source>
</evidence>
<dbReference type="Proteomes" id="UP000180166">
    <property type="component" value="Chromosome"/>
</dbReference>
<reference evidence="2 5" key="3">
    <citation type="submission" date="2016-10" db="EMBL/GenBank/DDBJ databases">
        <title>Genome sequence of Nocardia seriolae strain EM150506, isolated from Anguila japonica.</title>
        <authorList>
            <person name="Han H.-J."/>
        </authorList>
    </citation>
    <scope>NUCLEOTIDE SEQUENCE [LARGE SCALE GENOMIC DNA]</scope>
    <source>
        <strain evidence="2 5">EM150506</strain>
    </source>
</reference>
<protein>
    <submittedName>
        <fullName evidence="3">Uncharacterized protein</fullName>
    </submittedName>
</protein>
<dbReference type="Pfam" id="PF11209">
    <property type="entry name" value="LmeA"/>
    <property type="match status" value="1"/>
</dbReference>
<dbReference type="Proteomes" id="UP000037179">
    <property type="component" value="Unassembled WGS sequence"/>
</dbReference>
<dbReference type="AlphaFoldDB" id="A0A0B8NCY2"/>
<dbReference type="KEGG" id="nsr:NS506_01396"/>
<name>A0A0B8NCY2_9NOCA</name>
<reference evidence="3 4" key="2">
    <citation type="journal article" date="2016" name="Genome Announc.">
        <title>Draft Genome Sequence of Erythromycin- and Oxytetracycline-Sensitive Nocardia seriolae Strain U-1 (NBRC 110359).</title>
        <authorList>
            <person name="Imajoh M."/>
            <person name="Sukeda M."/>
            <person name="Shimizu M."/>
            <person name="Yamane J."/>
            <person name="Ohnishi K."/>
            <person name="Oshima S."/>
        </authorList>
    </citation>
    <scope>NUCLEOTIDE SEQUENCE [LARGE SCALE GENOMIC DNA]</scope>
    <source>
        <strain evidence="3 4">U-1</strain>
    </source>
</reference>
<evidence type="ECO:0000256" key="1">
    <source>
        <dbReference type="SAM" id="MobiDB-lite"/>
    </source>
</evidence>
<feature type="region of interest" description="Disordered" evidence="1">
    <location>
        <begin position="136"/>
        <end position="159"/>
    </location>
</feature>
<evidence type="ECO:0000313" key="2">
    <source>
        <dbReference type="EMBL" id="APA95468.1"/>
    </source>
</evidence>
<gene>
    <name evidence="2" type="ORF">NS506_01396</name>
    <name evidence="3" type="ORF">NSK11_contig00055-0033</name>
</gene>
<keyword evidence="4" id="KW-1185">Reference proteome</keyword>
<accession>A0A0B8NCY2</accession>
<proteinExistence type="predicted"/>
<dbReference type="OrthoDB" id="3215846at2"/>
<dbReference type="EMBL" id="BBYQ01000055">
    <property type="protein sequence ID" value="GAP29409.1"/>
    <property type="molecule type" value="Genomic_DNA"/>
</dbReference>
<evidence type="ECO:0000313" key="3">
    <source>
        <dbReference type="EMBL" id="GAP29409.1"/>
    </source>
</evidence>